<protein>
    <recommendedName>
        <fullName evidence="3">DUF3326 domain-containing protein</fullName>
    </recommendedName>
</protein>
<accession>A0A1D2QRU2</accession>
<name>A0A1D2QRU2_9GAMM</name>
<dbReference type="STRING" id="62101.AB835_04285"/>
<comment type="caution">
    <text evidence="1">The sequence shown here is derived from an EMBL/GenBank/DDBJ whole genome shotgun (WGS) entry which is preliminary data.</text>
</comment>
<dbReference type="EMBL" id="MDLC01000011">
    <property type="protein sequence ID" value="ODS24315.1"/>
    <property type="molecule type" value="Genomic_DNA"/>
</dbReference>
<evidence type="ECO:0000313" key="1">
    <source>
        <dbReference type="EMBL" id="ODS24315.1"/>
    </source>
</evidence>
<organism evidence="1 2">
    <name type="scientific">Candidatus Endobugula sertula</name>
    <name type="common">Bugula neritina bacterial symbiont</name>
    <dbReference type="NCBI Taxonomy" id="62101"/>
    <lineage>
        <taxon>Bacteria</taxon>
        <taxon>Pseudomonadati</taxon>
        <taxon>Pseudomonadota</taxon>
        <taxon>Gammaproteobacteria</taxon>
        <taxon>Cellvibrionales</taxon>
        <taxon>Cellvibrionaceae</taxon>
        <taxon>Candidatus Endobugula</taxon>
    </lineage>
</organism>
<proteinExistence type="predicted"/>
<dbReference type="InterPro" id="IPR021763">
    <property type="entry name" value="DUF3326"/>
</dbReference>
<gene>
    <name evidence="1" type="ORF">AB835_04285</name>
</gene>
<evidence type="ECO:0000313" key="2">
    <source>
        <dbReference type="Proteomes" id="UP000242502"/>
    </source>
</evidence>
<dbReference type="Proteomes" id="UP000242502">
    <property type="component" value="Unassembled WGS sequence"/>
</dbReference>
<dbReference type="Pfam" id="PF11805">
    <property type="entry name" value="DUF3326"/>
    <property type="match status" value="1"/>
</dbReference>
<dbReference type="PANTHER" id="PTHR36891">
    <property type="entry name" value="OS01G0127400 PROTEIN"/>
    <property type="match status" value="1"/>
</dbReference>
<sequence length="443" mass="48102">MASLNQRVRTWQFNIHCPAHQRNWTHISQRIAEQACQGFPIRIIVIDTNDELITVEASFLIGDRKPIWPSLLSPPRQLRHQSSNTQVVVSIIPTGVRAEIGGFAGDATPSMNLLASVCDYLVVNPNTVTASDLYFASDNIQYVEGNLICRFMLGQLGLLPVCQQTVGLVVEKPREENFLRNVQNAVNAMRTVAGVDINPVVVTDKPIRTTCTFSDFGHASGEYGELDELYAGIDVVCDTAVQAVGLVTSLDVSDAVRNAYYAGQPIPNPWGAAEAILTHLTTSFYPVTAAHSPLLLEAGHTMFGTLGDPRDGAELISSAFLCSMVRGLSQSPKVLPIENLMEHTNDSSISVSDVSAVVMPESVVGNIPFFTAMELNIPVILVRDNSTIFNVTPERIGIDLSKENIHIVNSYAEAAGLLIALREGINPHALKRPVSAVELTHLV</sequence>
<dbReference type="AlphaFoldDB" id="A0A1D2QRU2"/>
<dbReference type="PANTHER" id="PTHR36891:SF1">
    <property type="entry name" value="OS01G0127400 PROTEIN"/>
    <property type="match status" value="1"/>
</dbReference>
<evidence type="ECO:0008006" key="3">
    <source>
        <dbReference type="Google" id="ProtNLM"/>
    </source>
</evidence>
<reference evidence="1 2" key="1">
    <citation type="journal article" date="2016" name="Appl. Environ. Microbiol.">
        <title>Lack of Overt Genome Reduction in the Bryostatin-Producing Bryozoan Symbiont "Candidatus Endobugula sertula".</title>
        <authorList>
            <person name="Miller I.J."/>
            <person name="Vanee N."/>
            <person name="Fong S.S."/>
            <person name="Lim-Fong G.E."/>
            <person name="Kwan J.C."/>
        </authorList>
    </citation>
    <scope>NUCLEOTIDE SEQUENCE [LARGE SCALE GENOMIC DNA]</scope>
    <source>
        <strain evidence="1">AB1-4</strain>
    </source>
</reference>